<feature type="transmembrane region" description="Helical" evidence="10">
    <location>
        <begin position="78"/>
        <end position="98"/>
    </location>
</feature>
<dbReference type="HOGENOM" id="CLU_006797_5_2_0"/>
<dbReference type="GO" id="GO:0009252">
    <property type="term" value="P:peptidoglycan biosynthetic process"/>
    <property type="evidence" value="ECO:0007669"/>
    <property type="project" value="UniProtKB-KW"/>
</dbReference>
<comment type="similarity">
    <text evidence="9">Belongs to the MurJ/MviN family.</text>
</comment>
<evidence type="ECO:0000256" key="8">
    <source>
        <dbReference type="ARBA" id="ARBA00060041"/>
    </source>
</evidence>
<dbReference type="eggNOG" id="COG0728">
    <property type="taxonomic scope" value="Bacteria"/>
</dbReference>
<keyword evidence="7 10" id="KW-0472">Membrane</keyword>
<comment type="function">
    <text evidence="8">Involved in peptidoglycan biosynthesis. Transports lipid-linked peptidoglycan precursors from the inner to the outer leaflet of the cytoplasmic membrane.</text>
</comment>
<feature type="transmembrane region" description="Helical" evidence="10">
    <location>
        <begin position="173"/>
        <end position="194"/>
    </location>
</feature>
<dbReference type="PRINTS" id="PR01806">
    <property type="entry name" value="VIRFACTRMVIN"/>
</dbReference>
<feature type="transmembrane region" description="Helical" evidence="10">
    <location>
        <begin position="40"/>
        <end position="58"/>
    </location>
</feature>
<evidence type="ECO:0000256" key="5">
    <source>
        <dbReference type="ARBA" id="ARBA00022984"/>
    </source>
</evidence>
<accession>I3ZM28</accession>
<dbReference type="EMBL" id="CP003379">
    <property type="protein sequence ID" value="AFL90296.1"/>
    <property type="molecule type" value="Genomic_DNA"/>
</dbReference>
<keyword evidence="3 10" id="KW-0812">Transmembrane</keyword>
<comment type="subcellular location">
    <subcellularLocation>
        <location evidence="1">Cell membrane</location>
        <topology evidence="1">Multi-pass membrane protein</topology>
    </subcellularLocation>
</comment>
<feature type="transmembrane region" description="Helical" evidence="10">
    <location>
        <begin position="436"/>
        <end position="454"/>
    </location>
</feature>
<dbReference type="PANTHER" id="PTHR47019:SF1">
    <property type="entry name" value="LIPID II FLIPPASE MURJ"/>
    <property type="match status" value="1"/>
</dbReference>
<dbReference type="STRING" id="926566.Terro_4089"/>
<evidence type="ECO:0000256" key="2">
    <source>
        <dbReference type="ARBA" id="ARBA00022475"/>
    </source>
</evidence>
<feature type="transmembrane region" description="Helical" evidence="10">
    <location>
        <begin position="466"/>
        <end position="484"/>
    </location>
</feature>
<proteinExistence type="inferred from homology"/>
<evidence type="ECO:0000256" key="3">
    <source>
        <dbReference type="ARBA" id="ARBA00022692"/>
    </source>
</evidence>
<dbReference type="GO" id="GO:0008360">
    <property type="term" value="P:regulation of cell shape"/>
    <property type="evidence" value="ECO:0007669"/>
    <property type="project" value="UniProtKB-KW"/>
</dbReference>
<feature type="transmembrane region" description="Helical" evidence="10">
    <location>
        <begin position="118"/>
        <end position="138"/>
    </location>
</feature>
<feature type="transmembrane region" description="Helical" evidence="10">
    <location>
        <begin position="145"/>
        <end position="167"/>
    </location>
</feature>
<feature type="transmembrane region" description="Helical" evidence="10">
    <location>
        <begin position="332"/>
        <end position="351"/>
    </location>
</feature>
<dbReference type="KEGG" id="trs:Terro_4089"/>
<dbReference type="PANTHER" id="PTHR47019">
    <property type="entry name" value="LIPID II FLIPPASE MURJ"/>
    <property type="match status" value="1"/>
</dbReference>
<dbReference type="Proteomes" id="UP000006056">
    <property type="component" value="Chromosome"/>
</dbReference>
<evidence type="ECO:0000256" key="4">
    <source>
        <dbReference type="ARBA" id="ARBA00022960"/>
    </source>
</evidence>
<keyword evidence="12" id="KW-1185">Reference proteome</keyword>
<name>I3ZM28_TERRK</name>
<keyword evidence="2" id="KW-1003">Cell membrane</keyword>
<evidence type="ECO:0000313" key="11">
    <source>
        <dbReference type="EMBL" id="AFL90296.1"/>
    </source>
</evidence>
<dbReference type="GO" id="GO:0005886">
    <property type="term" value="C:plasma membrane"/>
    <property type="evidence" value="ECO:0007669"/>
    <property type="project" value="UniProtKB-SubCell"/>
</dbReference>
<gene>
    <name evidence="11" type="ordered locus">Terro_4089</name>
</gene>
<evidence type="ECO:0000313" key="12">
    <source>
        <dbReference type="Proteomes" id="UP000006056"/>
    </source>
</evidence>
<keyword evidence="5" id="KW-0573">Peptidoglycan synthesis</keyword>
<keyword evidence="4" id="KW-0133">Cell shape</keyword>
<dbReference type="Pfam" id="PF03023">
    <property type="entry name" value="MurJ"/>
    <property type="match status" value="1"/>
</dbReference>
<organism evidence="11 12">
    <name type="scientific">Terriglobus roseus (strain DSM 18391 / NRRL B-41598 / KBS 63)</name>
    <dbReference type="NCBI Taxonomy" id="926566"/>
    <lineage>
        <taxon>Bacteria</taxon>
        <taxon>Pseudomonadati</taxon>
        <taxon>Acidobacteriota</taxon>
        <taxon>Terriglobia</taxon>
        <taxon>Terriglobales</taxon>
        <taxon>Acidobacteriaceae</taxon>
        <taxon>Terriglobus</taxon>
    </lineage>
</organism>
<evidence type="ECO:0000256" key="1">
    <source>
        <dbReference type="ARBA" id="ARBA00004651"/>
    </source>
</evidence>
<evidence type="ECO:0000256" key="6">
    <source>
        <dbReference type="ARBA" id="ARBA00022989"/>
    </source>
</evidence>
<evidence type="ECO:0000256" key="10">
    <source>
        <dbReference type="SAM" id="Phobius"/>
    </source>
</evidence>
<keyword evidence="6 10" id="KW-1133">Transmembrane helix</keyword>
<dbReference type="AlphaFoldDB" id="I3ZM28"/>
<feature type="transmembrane region" description="Helical" evidence="10">
    <location>
        <begin position="302"/>
        <end position="320"/>
    </location>
</feature>
<dbReference type="GO" id="GO:0015648">
    <property type="term" value="F:lipid-linked peptidoglycan transporter activity"/>
    <property type="evidence" value="ECO:0007669"/>
    <property type="project" value="TreeGrafter"/>
</dbReference>
<dbReference type="GO" id="GO:0034204">
    <property type="term" value="P:lipid translocation"/>
    <property type="evidence" value="ECO:0007669"/>
    <property type="project" value="TreeGrafter"/>
</dbReference>
<feature type="transmembrane region" description="Helical" evidence="10">
    <location>
        <begin position="371"/>
        <end position="389"/>
    </location>
</feature>
<evidence type="ECO:0000256" key="9">
    <source>
        <dbReference type="ARBA" id="ARBA00061532"/>
    </source>
</evidence>
<sequence>MVSALLSGVLGLVRSSLIAYFFGASPAVDAYTGAFELPDTINYLLIGGVASTTFIKLLTQYEAEGRLEEGDRALSNILNVMLTVLAAAALLGMVIAPIYVKYKFHNFDSPETAQQCVWMTRVLLFNPLLLLAGGVFGSRLMAKKIFFYQALQPLVYNGGIILGAVLLHMRFGIYSVAIGAVVGAIFGMFALNLAGARSIGMQWSPEYDWKHPALREWIRLSLPLMLGQSLTTLDPQIRSYFASEVKGAVATMNYSRQLFNSPMMMIGPAAGAASLPFFASLWAKADVAAFSAAVNRSVSRLLSVSLLLSALMIALAYPIVDVALRRGRFHTSDASAAAELFVLFCLSLVFWTSQNLYARAFYGAGNTLTPMISGTIVTVVSLPVYWFLFHADGMRGLVIASDIGIAAHMISLAVLLHRKRMVSLADLQWLELGKALLAAMASGFATSFVLRVLPLGESHGANIVRLVAGSAVWLIVALGLLTAMKSSLPAAVLRRKSANVQPPVRINATDAPDQN</sequence>
<protein>
    <submittedName>
        <fullName evidence="11">Putative membrane protein, putative virulence factor</fullName>
    </submittedName>
</protein>
<dbReference type="InterPro" id="IPR051050">
    <property type="entry name" value="Lipid_II_flippase_MurJ/MviN"/>
</dbReference>
<dbReference type="InterPro" id="IPR004268">
    <property type="entry name" value="MurJ"/>
</dbReference>
<feature type="transmembrane region" description="Helical" evidence="10">
    <location>
        <begin position="262"/>
        <end position="282"/>
    </location>
</feature>
<feature type="transmembrane region" description="Helical" evidence="10">
    <location>
        <begin position="396"/>
        <end position="416"/>
    </location>
</feature>
<reference evidence="11 12" key="1">
    <citation type="submission" date="2012-06" db="EMBL/GenBank/DDBJ databases">
        <title>Complete genome of Terriglobus roseus DSM 18391.</title>
        <authorList>
            <consortium name="US DOE Joint Genome Institute (JGI-PGF)"/>
            <person name="Lucas S."/>
            <person name="Copeland A."/>
            <person name="Lapidus A."/>
            <person name="Glavina del Rio T."/>
            <person name="Dalin E."/>
            <person name="Tice H."/>
            <person name="Bruce D."/>
            <person name="Goodwin L."/>
            <person name="Pitluck S."/>
            <person name="Peters L."/>
            <person name="Mikhailova N."/>
            <person name="Munk A.C.C."/>
            <person name="Kyrpides N."/>
            <person name="Mavromatis K."/>
            <person name="Ivanova N."/>
            <person name="Brettin T."/>
            <person name="Detter J.C."/>
            <person name="Han C."/>
            <person name="Larimer F."/>
            <person name="Land M."/>
            <person name="Hauser L."/>
            <person name="Markowitz V."/>
            <person name="Cheng J.-F."/>
            <person name="Hugenholtz P."/>
            <person name="Woyke T."/>
            <person name="Wu D."/>
            <person name="Brambilla E."/>
            <person name="Klenk H.-P."/>
            <person name="Eisen J.A."/>
        </authorList>
    </citation>
    <scope>NUCLEOTIDE SEQUENCE [LARGE SCALE GENOMIC DNA]</scope>
    <source>
        <strain evidence="12">DSM 18391 / NRRL B-41598 / KBS 63</strain>
    </source>
</reference>
<evidence type="ECO:0000256" key="7">
    <source>
        <dbReference type="ARBA" id="ARBA00023136"/>
    </source>
</evidence>